<dbReference type="InterPro" id="IPR005829">
    <property type="entry name" value="Sugar_transporter_CS"/>
</dbReference>
<evidence type="ECO:0000256" key="7">
    <source>
        <dbReference type="ARBA" id="ARBA00026248"/>
    </source>
</evidence>
<proteinExistence type="inferred from homology"/>
<keyword evidence="3 9" id="KW-0813">Transport</keyword>
<keyword evidence="5 11" id="KW-1133">Transmembrane helix</keyword>
<feature type="transmembrane region" description="Helical" evidence="11">
    <location>
        <begin position="403"/>
        <end position="431"/>
    </location>
</feature>
<accession>A0ABZ1CVF9</accession>
<evidence type="ECO:0000259" key="12">
    <source>
        <dbReference type="PROSITE" id="PS50850"/>
    </source>
</evidence>
<evidence type="ECO:0000256" key="6">
    <source>
        <dbReference type="ARBA" id="ARBA00023136"/>
    </source>
</evidence>
<dbReference type="InterPro" id="IPR050360">
    <property type="entry name" value="MFS_Sugar_Transporters"/>
</dbReference>
<comment type="similarity">
    <text evidence="2 9">Belongs to the major facilitator superfamily. Sugar transporter (TC 2.A.1.1) family.</text>
</comment>
<comment type="catalytic activity">
    <reaction evidence="8">
        <text>myo-inositol(out) + H(+)(out) = myo-inositol(in) + H(+)(in)</text>
        <dbReference type="Rhea" id="RHEA:60364"/>
        <dbReference type="ChEBI" id="CHEBI:15378"/>
        <dbReference type="ChEBI" id="CHEBI:17268"/>
    </reaction>
</comment>
<dbReference type="Gene3D" id="1.20.1250.20">
    <property type="entry name" value="MFS general substrate transporter like domains"/>
    <property type="match status" value="1"/>
</dbReference>
<sequence length="562" mass="62387">MSTANDLVTTEQVVLDQIKHEISNYDDVVDSAKMAVDAEKTMTLREGLRKYPRAVLWSVLLSTAIIMEGFDVVLINNFYALPQFAQKYGIQLPNGKYTITAPWQAGLSNGAQVGEIIGLCINGWSSERFGYKKTMIAALSMMIVAIFIPFFAKNIETLLVGEILQGIPWGVFQTLTTAYAAEISPVALRPYLTAYVNLCWVLGQVIASGVLRGVLTWDSQWAYRLPFALQWLWPAPILIGTIFAPESPWWQVRKGREDEARKTIRRLFSNPSDEEVENSVSMMVHTNAIEKTLSEGTSYWDCFRGVDLRRTEIASGAWMIQNLCGSAFMGYSTFFLEQAGLATSYAFDLSIAQYALGACGTLSSWFLMSRIGRRRLYLAGLFGMICLLLVIGGMGFISTSNSGAQWAIGAMLLAYTALYDATVGPVCYTIVGEISSTRLRAKTVVIARVAYNIIGILNSIIMPYFLNSTELNWGAKTGLFWCGFCCLCFVWTFFRLPEAKGRTYGELDVLFENKVSARKFATTVVDQFAGHGSSSTPPQNVEDYDEKKYGGSKNDVVHLESI</sequence>
<feature type="transmembrane region" description="Helical" evidence="11">
    <location>
        <begin position="158"/>
        <end position="180"/>
    </location>
</feature>
<feature type="domain" description="Major facilitator superfamily (MFS) profile" evidence="12">
    <location>
        <begin position="57"/>
        <end position="500"/>
    </location>
</feature>
<dbReference type="InterPro" id="IPR020846">
    <property type="entry name" value="MFS_dom"/>
</dbReference>
<dbReference type="InterPro" id="IPR036259">
    <property type="entry name" value="MFS_trans_sf"/>
</dbReference>
<dbReference type="EMBL" id="CP141883">
    <property type="protein sequence ID" value="WRT65342.1"/>
    <property type="molecule type" value="Genomic_DNA"/>
</dbReference>
<dbReference type="InterPro" id="IPR003663">
    <property type="entry name" value="Sugar/inositol_transpt"/>
</dbReference>
<feature type="transmembrane region" description="Helical" evidence="11">
    <location>
        <begin position="192"/>
        <end position="211"/>
    </location>
</feature>
<feature type="transmembrane region" description="Helical" evidence="11">
    <location>
        <begin position="478"/>
        <end position="494"/>
    </location>
</feature>
<organism evidence="13 14">
    <name type="scientific">Kwoniella shivajii</name>
    <dbReference type="NCBI Taxonomy" id="564305"/>
    <lineage>
        <taxon>Eukaryota</taxon>
        <taxon>Fungi</taxon>
        <taxon>Dikarya</taxon>
        <taxon>Basidiomycota</taxon>
        <taxon>Agaricomycotina</taxon>
        <taxon>Tremellomycetes</taxon>
        <taxon>Tremellales</taxon>
        <taxon>Cryptococcaceae</taxon>
        <taxon>Kwoniella</taxon>
    </lineage>
</organism>
<evidence type="ECO:0000313" key="14">
    <source>
        <dbReference type="Proteomes" id="UP001329825"/>
    </source>
</evidence>
<keyword evidence="14" id="KW-1185">Reference proteome</keyword>
<evidence type="ECO:0000256" key="8">
    <source>
        <dbReference type="ARBA" id="ARBA00049119"/>
    </source>
</evidence>
<dbReference type="PANTHER" id="PTHR48022">
    <property type="entry name" value="PLASTIDIC GLUCOSE TRANSPORTER 4"/>
    <property type="match status" value="1"/>
</dbReference>
<feature type="region of interest" description="Disordered" evidence="10">
    <location>
        <begin position="529"/>
        <end position="554"/>
    </location>
</feature>
<feature type="transmembrane region" description="Helical" evidence="11">
    <location>
        <begin position="376"/>
        <end position="397"/>
    </location>
</feature>
<evidence type="ECO:0000313" key="13">
    <source>
        <dbReference type="EMBL" id="WRT65342.1"/>
    </source>
</evidence>
<keyword evidence="4 11" id="KW-0812">Transmembrane</keyword>
<gene>
    <name evidence="13" type="ORF">IL334_002285</name>
</gene>
<dbReference type="NCBIfam" id="TIGR00879">
    <property type="entry name" value="SP"/>
    <property type="match status" value="1"/>
</dbReference>
<feature type="transmembrane region" description="Helical" evidence="11">
    <location>
        <begin position="134"/>
        <end position="152"/>
    </location>
</feature>
<dbReference type="Proteomes" id="UP001329825">
    <property type="component" value="Chromosome 3"/>
</dbReference>
<dbReference type="Pfam" id="PF00083">
    <property type="entry name" value="Sugar_tr"/>
    <property type="match status" value="1"/>
</dbReference>
<evidence type="ECO:0000256" key="11">
    <source>
        <dbReference type="SAM" id="Phobius"/>
    </source>
</evidence>
<dbReference type="PROSITE" id="PS00217">
    <property type="entry name" value="SUGAR_TRANSPORT_2"/>
    <property type="match status" value="1"/>
</dbReference>
<dbReference type="InterPro" id="IPR005828">
    <property type="entry name" value="MFS_sugar_transport-like"/>
</dbReference>
<feature type="transmembrane region" description="Helical" evidence="11">
    <location>
        <begin position="351"/>
        <end position="369"/>
    </location>
</feature>
<feature type="transmembrane region" description="Helical" evidence="11">
    <location>
        <begin position="443"/>
        <end position="466"/>
    </location>
</feature>
<evidence type="ECO:0000256" key="4">
    <source>
        <dbReference type="ARBA" id="ARBA00022692"/>
    </source>
</evidence>
<dbReference type="RefSeq" id="XP_062790082.1">
    <property type="nucleotide sequence ID" value="XM_062934031.1"/>
</dbReference>
<evidence type="ECO:0000256" key="1">
    <source>
        <dbReference type="ARBA" id="ARBA00004141"/>
    </source>
</evidence>
<dbReference type="GeneID" id="87954416"/>
<evidence type="ECO:0000256" key="10">
    <source>
        <dbReference type="SAM" id="MobiDB-lite"/>
    </source>
</evidence>
<protein>
    <recommendedName>
        <fullName evidence="12">Major facilitator superfamily (MFS) profile domain-containing protein</fullName>
    </recommendedName>
</protein>
<evidence type="ECO:0000256" key="2">
    <source>
        <dbReference type="ARBA" id="ARBA00010992"/>
    </source>
</evidence>
<feature type="transmembrane region" description="Helical" evidence="11">
    <location>
        <begin position="313"/>
        <end position="331"/>
    </location>
</feature>
<dbReference type="SUPFAM" id="SSF103473">
    <property type="entry name" value="MFS general substrate transporter"/>
    <property type="match status" value="1"/>
</dbReference>
<keyword evidence="7" id="KW-0462">Maltose metabolism</keyword>
<evidence type="ECO:0000256" key="3">
    <source>
        <dbReference type="ARBA" id="ARBA00022448"/>
    </source>
</evidence>
<evidence type="ECO:0000256" key="5">
    <source>
        <dbReference type="ARBA" id="ARBA00022989"/>
    </source>
</evidence>
<reference evidence="13 14" key="1">
    <citation type="submission" date="2024-01" db="EMBL/GenBank/DDBJ databases">
        <title>Comparative genomics of Cryptococcus and Kwoniella reveals pathogenesis evolution and contrasting modes of karyotype evolution via chromosome fusion or intercentromeric recombination.</title>
        <authorList>
            <person name="Coelho M.A."/>
            <person name="David-Palma M."/>
            <person name="Shea T."/>
            <person name="Bowers K."/>
            <person name="McGinley-Smith S."/>
            <person name="Mohammad A.W."/>
            <person name="Gnirke A."/>
            <person name="Yurkov A.M."/>
            <person name="Nowrousian M."/>
            <person name="Sun S."/>
            <person name="Cuomo C.A."/>
            <person name="Heitman J."/>
        </authorList>
    </citation>
    <scope>NUCLEOTIDE SEQUENCE [LARGE SCALE GENOMIC DNA]</scope>
    <source>
        <strain evidence="13">CBS 11374</strain>
    </source>
</reference>
<evidence type="ECO:0000256" key="9">
    <source>
        <dbReference type="RuleBase" id="RU003346"/>
    </source>
</evidence>
<dbReference type="PROSITE" id="PS50850">
    <property type="entry name" value="MFS"/>
    <property type="match status" value="1"/>
</dbReference>
<name>A0ABZ1CVF9_9TREE</name>
<dbReference type="PANTHER" id="PTHR48022:SF5">
    <property type="entry name" value="ALPHA-GLUCOSIDES PERMEASE MPH2-RELATED"/>
    <property type="match status" value="1"/>
</dbReference>
<feature type="compositionally biased region" description="Basic and acidic residues" evidence="10">
    <location>
        <begin position="545"/>
        <end position="554"/>
    </location>
</feature>
<feature type="transmembrane region" description="Helical" evidence="11">
    <location>
        <begin position="54"/>
        <end position="79"/>
    </location>
</feature>
<keyword evidence="6 11" id="KW-0472">Membrane</keyword>
<comment type="subcellular location">
    <subcellularLocation>
        <location evidence="1">Membrane</location>
        <topology evidence="1">Multi-pass membrane protein</topology>
    </subcellularLocation>
</comment>